<sequence length="231" mass="23764">MKRFAATAAIALIAASAAFAQDTATTAATTADQAAAPATDATTSDAAPAADATTSDATATDAAPADAAPADTATADAATSDNPALTDTAADHNDGIRNFTAEDIPTFAIAADGTVDWPTFSGFRRYHAECHVCHGPDGEGSSYAPALKKSVMRLDYYDFVGIVAGGKQEVGQAQNQVMPAFGSNPNVMCYIDDIYTYLRARGTDAVPRGRPAKKETKTDAYDAAEASCMGF</sequence>
<dbReference type="InterPro" id="IPR009056">
    <property type="entry name" value="Cyt_c-like_dom"/>
</dbReference>
<evidence type="ECO:0000256" key="5">
    <source>
        <dbReference type="SAM" id="MobiDB-lite"/>
    </source>
</evidence>
<keyword evidence="9" id="KW-1185">Reference proteome</keyword>
<feature type="signal peptide" evidence="6">
    <location>
        <begin position="1"/>
        <end position="20"/>
    </location>
</feature>
<feature type="domain" description="Cytochrome c" evidence="7">
    <location>
        <begin position="90"/>
        <end position="202"/>
    </location>
</feature>
<dbReference type="GO" id="GO:0009055">
    <property type="term" value="F:electron transfer activity"/>
    <property type="evidence" value="ECO:0007669"/>
    <property type="project" value="InterPro"/>
</dbReference>
<name>A0A1M4ZIL4_LOKAT</name>
<accession>A0A1M4ZIL4</accession>
<dbReference type="EMBL" id="FQUE01000004">
    <property type="protein sequence ID" value="SHF17900.1"/>
    <property type="molecule type" value="Genomic_DNA"/>
</dbReference>
<gene>
    <name evidence="8" type="ORF">SAMN05444339_1043</name>
</gene>
<evidence type="ECO:0000259" key="7">
    <source>
        <dbReference type="PROSITE" id="PS51007"/>
    </source>
</evidence>
<dbReference type="InterPro" id="IPR036909">
    <property type="entry name" value="Cyt_c-like_dom_sf"/>
</dbReference>
<dbReference type="PROSITE" id="PS51007">
    <property type="entry name" value="CYTC"/>
    <property type="match status" value="1"/>
</dbReference>
<feature type="region of interest" description="Disordered" evidence="5">
    <location>
        <begin position="26"/>
        <end position="91"/>
    </location>
</feature>
<evidence type="ECO:0000313" key="9">
    <source>
        <dbReference type="Proteomes" id="UP000183987"/>
    </source>
</evidence>
<keyword evidence="2 4" id="KW-0479">Metal-binding</keyword>
<dbReference type="AlphaFoldDB" id="A0A1M4ZIL4"/>
<evidence type="ECO:0000313" key="8">
    <source>
        <dbReference type="EMBL" id="SHF17900.1"/>
    </source>
</evidence>
<keyword evidence="1 4" id="KW-0349">Heme</keyword>
<dbReference type="InterPro" id="IPR022411">
    <property type="entry name" value="C-typ_cyt_methanol_metab-rel"/>
</dbReference>
<dbReference type="GO" id="GO:0020037">
    <property type="term" value="F:heme binding"/>
    <property type="evidence" value="ECO:0007669"/>
    <property type="project" value="InterPro"/>
</dbReference>
<evidence type="ECO:0000256" key="1">
    <source>
        <dbReference type="ARBA" id="ARBA00022617"/>
    </source>
</evidence>
<reference evidence="9" key="1">
    <citation type="submission" date="2016-11" db="EMBL/GenBank/DDBJ databases">
        <authorList>
            <person name="Varghese N."/>
            <person name="Submissions S."/>
        </authorList>
    </citation>
    <scope>NUCLEOTIDE SEQUENCE [LARGE SCALE GENOMIC DNA]</scope>
    <source>
        <strain evidence="9">DSM 29326</strain>
    </source>
</reference>
<dbReference type="GO" id="GO:0046872">
    <property type="term" value="F:metal ion binding"/>
    <property type="evidence" value="ECO:0007669"/>
    <property type="project" value="UniProtKB-KW"/>
</dbReference>
<evidence type="ECO:0000256" key="2">
    <source>
        <dbReference type="ARBA" id="ARBA00022723"/>
    </source>
</evidence>
<evidence type="ECO:0000256" key="4">
    <source>
        <dbReference type="PROSITE-ProRule" id="PRU00433"/>
    </source>
</evidence>
<keyword evidence="6" id="KW-0732">Signal</keyword>
<protein>
    <submittedName>
        <fullName evidence="8">C-type cytochrome, methanol metabolism-related</fullName>
    </submittedName>
</protein>
<organism evidence="8 9">
    <name type="scientific">Loktanella atrilutea</name>
    <dbReference type="NCBI Taxonomy" id="366533"/>
    <lineage>
        <taxon>Bacteria</taxon>
        <taxon>Pseudomonadati</taxon>
        <taxon>Pseudomonadota</taxon>
        <taxon>Alphaproteobacteria</taxon>
        <taxon>Rhodobacterales</taxon>
        <taxon>Roseobacteraceae</taxon>
        <taxon>Loktanella</taxon>
    </lineage>
</organism>
<dbReference type="Proteomes" id="UP000183987">
    <property type="component" value="Unassembled WGS sequence"/>
</dbReference>
<dbReference type="STRING" id="366533.SAMN05444339_1043"/>
<dbReference type="SUPFAM" id="SSF46626">
    <property type="entry name" value="Cytochrome c"/>
    <property type="match status" value="1"/>
</dbReference>
<dbReference type="OrthoDB" id="5770300at2"/>
<feature type="compositionally biased region" description="Low complexity" evidence="5">
    <location>
        <begin position="26"/>
        <end position="81"/>
    </location>
</feature>
<evidence type="ECO:0000256" key="3">
    <source>
        <dbReference type="ARBA" id="ARBA00023004"/>
    </source>
</evidence>
<keyword evidence="3 4" id="KW-0408">Iron</keyword>
<evidence type="ECO:0000256" key="6">
    <source>
        <dbReference type="SAM" id="SignalP"/>
    </source>
</evidence>
<dbReference type="Gene3D" id="1.10.760.10">
    <property type="entry name" value="Cytochrome c-like domain"/>
    <property type="match status" value="1"/>
</dbReference>
<feature type="chain" id="PRO_5013290843" evidence="6">
    <location>
        <begin position="21"/>
        <end position="231"/>
    </location>
</feature>
<dbReference type="NCBIfam" id="TIGR03874">
    <property type="entry name" value="4cys_cytochr"/>
    <property type="match status" value="1"/>
</dbReference>
<proteinExistence type="predicted"/>